<dbReference type="InterPro" id="IPR007085">
    <property type="entry name" value="DNA/pantothenate-metab_flavo_C"/>
</dbReference>
<protein>
    <recommendedName>
        <fullName evidence="3">Coenzyme A biosynthesis bifunctional protein CoaBC</fullName>
    </recommendedName>
    <alternativeName>
        <fullName evidence="3">DNA/pantothenate metabolism flavoprotein</fullName>
    </alternativeName>
    <alternativeName>
        <fullName evidence="3">Phosphopantothenoylcysteine synthetase/decarboxylase</fullName>
        <shortName evidence="3">PPCS-PPCDC</shortName>
    </alternativeName>
    <domain>
        <recommendedName>
            <fullName evidence="3">Phosphopantothenoylcysteine decarboxylase</fullName>
            <shortName evidence="3">PPC decarboxylase</shortName>
            <shortName evidence="3">PPC-DC</shortName>
            <ecNumber evidence="3">4.1.1.36</ecNumber>
        </recommendedName>
        <alternativeName>
            <fullName evidence="3">CoaC</fullName>
        </alternativeName>
    </domain>
    <domain>
        <recommendedName>
            <fullName evidence="3">Phosphopantothenate--cysteine ligase</fullName>
            <ecNumber evidence="3">6.3.2.5</ecNumber>
        </recommendedName>
        <alternativeName>
            <fullName evidence="3">CoaB</fullName>
        </alternativeName>
        <alternativeName>
            <fullName evidence="3">Phosphopantothenoylcysteine synthetase</fullName>
            <shortName evidence="3">PPC synthetase</shortName>
            <shortName evidence="3">PPC-S</shortName>
        </alternativeName>
    </domain>
</protein>
<sequence length="395" mass="42891">MLKDKTIIVGVSGSIAAYKACEVVSRLKNLGAEVWVVMTDEATKLIAPLTFRALSGNPVITDLFAEELTKLPMPHVFLTKKASLMVITPGTANIIGKIAGGIADDPLTTMILASTAKKLIAPAMNCEMWRNPIIVENVEKLKGLKFEFSGPEKGKLACGDEDIGRMSEPEEIVEKVVELIGIRQDLKGKRILVTAGGTKEAIDPVRYISSRSSGKMGYAIAQAARERGASVTLISANGHCPAPHNVKRVKVESAQEMLEAVLRHYSEADAVVMAAAVGDYTPKLKTQNSKLKTKELTIQFGQTEDILKIIGKQKGRSQKVLIGFALETENMIANAKKKLVEKKLDLIVANDDSTFNSDSIKFSTIDRKGEVKDYPQQAKAQAAQVILDNIACMLR</sequence>
<comment type="catalytic activity">
    <reaction evidence="3 4">
        <text>(R)-4'-phosphopantothenate + L-cysteine + CTP = N-[(R)-4-phosphopantothenoyl]-L-cysteine + CMP + diphosphate + H(+)</text>
        <dbReference type="Rhea" id="RHEA:19397"/>
        <dbReference type="ChEBI" id="CHEBI:10986"/>
        <dbReference type="ChEBI" id="CHEBI:15378"/>
        <dbReference type="ChEBI" id="CHEBI:33019"/>
        <dbReference type="ChEBI" id="CHEBI:35235"/>
        <dbReference type="ChEBI" id="CHEBI:37563"/>
        <dbReference type="ChEBI" id="CHEBI:59458"/>
        <dbReference type="ChEBI" id="CHEBI:60377"/>
        <dbReference type="EC" id="6.3.2.5"/>
    </reaction>
</comment>
<evidence type="ECO:0000259" key="5">
    <source>
        <dbReference type="Pfam" id="PF02441"/>
    </source>
</evidence>
<dbReference type="EMBL" id="METQ01000056">
    <property type="protein sequence ID" value="OGC08373.1"/>
    <property type="molecule type" value="Genomic_DNA"/>
</dbReference>
<dbReference type="GO" id="GO:0015941">
    <property type="term" value="P:pantothenate catabolic process"/>
    <property type="evidence" value="ECO:0007669"/>
    <property type="project" value="InterPro"/>
</dbReference>
<feature type="region of interest" description="Phosphopantothenoylcysteine decarboxylase" evidence="3">
    <location>
        <begin position="1"/>
        <end position="190"/>
    </location>
</feature>
<comment type="function">
    <text evidence="4">Catalyzes two steps in the biosynthesis of coenzyme A. In the first step cysteine is conjugated to 4'-phosphopantothenate to form 4-phosphopantothenoylcysteine, in the latter compound is decarboxylated to form 4'-phosphopantotheine.</text>
</comment>
<evidence type="ECO:0000256" key="4">
    <source>
        <dbReference type="RuleBase" id="RU364078"/>
    </source>
</evidence>
<feature type="binding site" evidence="3">
    <location>
        <position position="279"/>
    </location>
    <ligand>
        <name>CTP</name>
        <dbReference type="ChEBI" id="CHEBI:37563"/>
    </ligand>
</feature>
<gene>
    <name evidence="3" type="primary">coaBC</name>
    <name evidence="7" type="ORF">A3F86_01925</name>
</gene>
<keyword evidence="3" id="KW-0511">Multifunctional enzyme</keyword>
<dbReference type="Gene3D" id="3.40.50.1950">
    <property type="entry name" value="Flavin prenyltransferase-like"/>
    <property type="match status" value="1"/>
</dbReference>
<dbReference type="EC" id="6.3.2.5" evidence="3"/>
<comment type="cofactor">
    <cofactor evidence="3">
        <name>Mg(2+)</name>
        <dbReference type="ChEBI" id="CHEBI:18420"/>
    </cofactor>
</comment>
<feature type="binding site" evidence="3">
    <location>
        <position position="324"/>
    </location>
    <ligand>
        <name>CTP</name>
        <dbReference type="ChEBI" id="CHEBI:37563"/>
    </ligand>
</feature>
<organism evidence="7 8">
    <name type="scientific">candidate division WOR-1 bacterium RIFCSPLOWO2_12_FULL_45_9</name>
    <dbReference type="NCBI Taxonomy" id="1802568"/>
    <lineage>
        <taxon>Bacteria</taxon>
        <taxon>Bacillati</taxon>
        <taxon>Saganbacteria</taxon>
    </lineage>
</organism>
<evidence type="ECO:0000313" key="8">
    <source>
        <dbReference type="Proteomes" id="UP000179095"/>
    </source>
</evidence>
<dbReference type="InterPro" id="IPR036551">
    <property type="entry name" value="Flavin_trans-like"/>
</dbReference>
<dbReference type="EC" id="4.1.1.36" evidence="3"/>
<dbReference type="PANTHER" id="PTHR14359:SF6">
    <property type="entry name" value="PHOSPHOPANTOTHENOYLCYSTEINE DECARBOXYLASE"/>
    <property type="match status" value="1"/>
</dbReference>
<reference evidence="7 8" key="1">
    <citation type="journal article" date="2016" name="Nat. Commun.">
        <title>Thousands of microbial genomes shed light on interconnected biogeochemical processes in an aquifer system.</title>
        <authorList>
            <person name="Anantharaman K."/>
            <person name="Brown C.T."/>
            <person name="Hug L.A."/>
            <person name="Sharon I."/>
            <person name="Castelle C.J."/>
            <person name="Probst A.J."/>
            <person name="Thomas B.C."/>
            <person name="Singh A."/>
            <person name="Wilkins M.J."/>
            <person name="Karaoz U."/>
            <person name="Brodie E.L."/>
            <person name="Williams K.H."/>
            <person name="Hubbard S.S."/>
            <person name="Banfield J.F."/>
        </authorList>
    </citation>
    <scope>NUCLEOTIDE SEQUENCE [LARGE SCALE GENOMIC DNA]</scope>
</reference>
<comment type="caution">
    <text evidence="3">Lacks conserved residue(s) required for the propagation of feature annotation.</text>
</comment>
<dbReference type="SUPFAM" id="SSF102645">
    <property type="entry name" value="CoaB-like"/>
    <property type="match status" value="1"/>
</dbReference>
<dbReference type="InterPro" id="IPR003382">
    <property type="entry name" value="Flavoprotein"/>
</dbReference>
<evidence type="ECO:0000259" key="6">
    <source>
        <dbReference type="Pfam" id="PF04127"/>
    </source>
</evidence>
<keyword evidence="1 3" id="KW-0210">Decarboxylase</keyword>
<dbReference type="UniPathway" id="UPA00241">
    <property type="reaction ID" value="UER00353"/>
</dbReference>
<comment type="similarity">
    <text evidence="3 4">In the C-terminal section; belongs to the PPC synthetase family.</text>
</comment>
<keyword evidence="3" id="KW-0479">Metal-binding</keyword>
<dbReference type="InterPro" id="IPR005252">
    <property type="entry name" value="CoaBC"/>
</dbReference>
<dbReference type="PANTHER" id="PTHR14359">
    <property type="entry name" value="HOMO-OLIGOMERIC FLAVIN CONTAINING CYS DECARBOXYLASE FAMILY"/>
    <property type="match status" value="1"/>
</dbReference>
<feature type="region of interest" description="Phosphopantothenate--cysteine ligase" evidence="3">
    <location>
        <begin position="191"/>
        <end position="395"/>
    </location>
</feature>
<accession>A0A1F4RLL3</accession>
<dbReference type="HAMAP" id="MF_02225">
    <property type="entry name" value="CoaBC"/>
    <property type="match status" value="1"/>
</dbReference>
<evidence type="ECO:0000256" key="2">
    <source>
        <dbReference type="ARBA" id="ARBA00023239"/>
    </source>
</evidence>
<dbReference type="STRING" id="1802568.A3F86_01925"/>
<dbReference type="GO" id="GO:0004633">
    <property type="term" value="F:phosphopantothenoylcysteine decarboxylase activity"/>
    <property type="evidence" value="ECO:0007669"/>
    <property type="project" value="UniProtKB-UniRule"/>
</dbReference>
<dbReference type="GO" id="GO:0015937">
    <property type="term" value="P:coenzyme A biosynthetic process"/>
    <property type="evidence" value="ECO:0007669"/>
    <property type="project" value="UniProtKB-UniRule"/>
</dbReference>
<name>A0A1F4RLL3_UNCSA</name>
<proteinExistence type="inferred from homology"/>
<comment type="function">
    <text evidence="3">Catalyzes two sequential steps in the biosynthesis of coenzyme A. In the first step cysteine is conjugated to 4'-phosphopantothenate to form 4-phosphopantothenoylcysteine. In the second step the latter compound is decarboxylated to form 4'-phosphopantotheine.</text>
</comment>
<feature type="domain" description="Flavoprotein" evidence="5">
    <location>
        <begin position="5"/>
        <end position="178"/>
    </location>
</feature>
<comment type="pathway">
    <text evidence="3 4">Cofactor biosynthesis; coenzyme A biosynthesis; CoA from (R)-pantothenate: step 3/5.</text>
</comment>
<feature type="binding site" evidence="3">
    <location>
        <position position="290"/>
    </location>
    <ligand>
        <name>CTP</name>
        <dbReference type="ChEBI" id="CHEBI:37563"/>
    </ligand>
</feature>
<evidence type="ECO:0000313" key="7">
    <source>
        <dbReference type="EMBL" id="OGC08373.1"/>
    </source>
</evidence>
<dbReference type="NCBIfam" id="TIGR00521">
    <property type="entry name" value="coaBC_dfp"/>
    <property type="match status" value="1"/>
</dbReference>
<keyword evidence="3 4" id="KW-0285">Flavoprotein</keyword>
<feature type="domain" description="DNA/pantothenate metabolism flavoprotein C-terminal" evidence="6">
    <location>
        <begin position="186"/>
        <end position="391"/>
    </location>
</feature>
<comment type="cofactor">
    <cofactor evidence="3">
        <name>FMN</name>
        <dbReference type="ChEBI" id="CHEBI:58210"/>
    </cofactor>
    <text evidence="3">Binds 1 FMN per subunit.</text>
</comment>
<evidence type="ECO:0000256" key="1">
    <source>
        <dbReference type="ARBA" id="ARBA00022793"/>
    </source>
</evidence>
<keyword evidence="3" id="KW-0460">Magnesium</keyword>
<dbReference type="InterPro" id="IPR035929">
    <property type="entry name" value="CoaB-like_sf"/>
</dbReference>
<dbReference type="AlphaFoldDB" id="A0A1F4RLL3"/>
<keyword evidence="3 4" id="KW-0288">FMN</keyword>
<comment type="catalytic activity">
    <reaction evidence="3 4">
        <text>N-[(R)-4-phosphopantothenoyl]-L-cysteine + H(+) = (R)-4'-phosphopantetheine + CO2</text>
        <dbReference type="Rhea" id="RHEA:16793"/>
        <dbReference type="ChEBI" id="CHEBI:15378"/>
        <dbReference type="ChEBI" id="CHEBI:16526"/>
        <dbReference type="ChEBI" id="CHEBI:59458"/>
        <dbReference type="ChEBI" id="CHEBI:61723"/>
        <dbReference type="EC" id="4.1.1.36"/>
    </reaction>
</comment>
<keyword evidence="3 4" id="KW-0436">Ligase</keyword>
<comment type="similarity">
    <text evidence="3 4">In the N-terminal section; belongs to the HFCD (homo-oligomeric flavin containing Cys decarboxylase) superfamily.</text>
</comment>
<dbReference type="GO" id="GO:0010181">
    <property type="term" value="F:FMN binding"/>
    <property type="evidence" value="ECO:0007669"/>
    <property type="project" value="UniProtKB-UniRule"/>
</dbReference>
<feature type="binding site" evidence="3">
    <location>
        <position position="338"/>
    </location>
    <ligand>
        <name>CTP</name>
        <dbReference type="ChEBI" id="CHEBI:37563"/>
    </ligand>
</feature>
<dbReference type="GO" id="GO:0071513">
    <property type="term" value="C:phosphopantothenoylcysteine decarboxylase complex"/>
    <property type="evidence" value="ECO:0007669"/>
    <property type="project" value="TreeGrafter"/>
</dbReference>
<dbReference type="GO" id="GO:0004632">
    <property type="term" value="F:phosphopantothenate--cysteine ligase activity"/>
    <property type="evidence" value="ECO:0007669"/>
    <property type="project" value="UniProtKB-UniRule"/>
</dbReference>
<dbReference type="SUPFAM" id="SSF52507">
    <property type="entry name" value="Homo-oligomeric flavin-containing Cys decarboxylases, HFCD"/>
    <property type="match status" value="1"/>
</dbReference>
<comment type="caution">
    <text evidence="7">The sequence shown here is derived from an EMBL/GenBank/DDBJ whole genome shotgun (WGS) entry which is preliminary data.</text>
</comment>
<dbReference type="Pfam" id="PF04127">
    <property type="entry name" value="DFP"/>
    <property type="match status" value="1"/>
</dbReference>
<dbReference type="Pfam" id="PF02441">
    <property type="entry name" value="Flavoprotein"/>
    <property type="match status" value="1"/>
</dbReference>
<dbReference type="Gene3D" id="3.40.50.10300">
    <property type="entry name" value="CoaB-like"/>
    <property type="match status" value="1"/>
</dbReference>
<evidence type="ECO:0000256" key="3">
    <source>
        <dbReference type="HAMAP-Rule" id="MF_02225"/>
    </source>
</evidence>
<keyword evidence="2 3" id="KW-0456">Lyase</keyword>
<dbReference type="Proteomes" id="UP000179095">
    <property type="component" value="Unassembled WGS sequence"/>
</dbReference>
<feature type="binding site" evidence="3">
    <location>
        <position position="342"/>
    </location>
    <ligand>
        <name>CTP</name>
        <dbReference type="ChEBI" id="CHEBI:37563"/>
    </ligand>
</feature>
<comment type="pathway">
    <text evidence="3 4">Cofactor biosynthesis; coenzyme A biosynthesis; CoA from (R)-pantothenate: step 2/5.</text>
</comment>
<feature type="active site" description="Proton donor" evidence="3">
    <location>
        <position position="158"/>
    </location>
</feature>
<dbReference type="GO" id="GO:0046872">
    <property type="term" value="F:metal ion binding"/>
    <property type="evidence" value="ECO:0007669"/>
    <property type="project" value="UniProtKB-KW"/>
</dbReference>